<dbReference type="OrthoDB" id="6130531at2759"/>
<evidence type="ECO:0000259" key="2">
    <source>
        <dbReference type="SMART" id="SM00181"/>
    </source>
</evidence>
<dbReference type="GeneID" id="20328464"/>
<feature type="chain" id="PRO_5001705397" description="EGF-like domain-containing protein" evidence="1">
    <location>
        <begin position="24"/>
        <end position="688"/>
    </location>
</feature>
<dbReference type="InterPro" id="IPR000742">
    <property type="entry name" value="EGF"/>
</dbReference>
<protein>
    <recommendedName>
        <fullName evidence="2">EGF-like domain-containing protein</fullName>
    </recommendedName>
</protein>
<sequence length="688" mass="77247">MVLHVFIHLAICMLNAAMLTAQSAENATSNTEASGNDPYLFFPLLHNLPGPERTDALVGFKNSRFGTEALPVIEPKNETQGRLNHLYFFQKESDDICLTDPALDEKQIIRLLHQHYKTTKRLFGMAVSSVETPSTTIPYSPTVSESRMQFVSLFCLKRHYFKNEYDFRNARFTVHPDYHQLCPNACGAPDRPLSGVGTSESLSRYKPCGFPSSHSPYISRQCQPSIHSQLPNREYYYCQCLPNATWFEQSKSCNFKYGALSGDCDPRGTLYRGAVTANADSGGVRTYGSEVHAIRCVCKPNYYGTRCDKLKDPCTMSIGEALSGNVACAVSKGNKCIPYPELAAYSCICSAEYSRIPKSALLPKGRLLDNCLRQVDPCMVKACIHGTCVLTEQGTALEIRGKEKREPFTWLGRRPAVVARCLCNAGWTGEKCEHPLSLNGWTPWSQWSQCEPECQSSFRQNPPRGVQEMVMFGQSTPRWGMRQRTRFRDCIGHSSDCREEMQGLAAKMGMTIEDGETWRQYERRGCRPRFCDRHLFVAMGKRAVKRSAIQKQVASRREVTINGYPVKEGSIRWVTEDDTDPAAVAFGLPDVRRQKQFERDGAVISTTVLAILNSRFYYTARVNFNGECHKSAAVEEDGGPVGRQGIHPNAVAFISPVFYYLEPETNLSEGKFVHSPSASIQRNWLDKA</sequence>
<dbReference type="AlphaFoldDB" id="A0A074ZCT9"/>
<dbReference type="EMBL" id="KL596790">
    <property type="protein sequence ID" value="KER24993.1"/>
    <property type="molecule type" value="Genomic_DNA"/>
</dbReference>
<dbReference type="Proteomes" id="UP000054324">
    <property type="component" value="Unassembled WGS sequence"/>
</dbReference>
<feature type="domain" description="EGF-like" evidence="2">
    <location>
        <begin position="377"/>
        <end position="433"/>
    </location>
</feature>
<dbReference type="KEGG" id="ovi:T265_14298"/>
<reference evidence="3 4" key="1">
    <citation type="submission" date="2013-11" db="EMBL/GenBank/DDBJ databases">
        <title>Opisthorchis viverrini - life in the bile duct.</title>
        <authorList>
            <person name="Young N.D."/>
            <person name="Nagarajan N."/>
            <person name="Lin S.J."/>
            <person name="Korhonen P.K."/>
            <person name="Jex A.R."/>
            <person name="Hall R.S."/>
            <person name="Safavi-Hemami H."/>
            <person name="Kaewkong W."/>
            <person name="Bertrand D."/>
            <person name="Gao S."/>
            <person name="Seet Q."/>
            <person name="Wongkham S."/>
            <person name="Teh B.T."/>
            <person name="Wongkham C."/>
            <person name="Intapan P.M."/>
            <person name="Maleewong W."/>
            <person name="Yang X."/>
            <person name="Hu M."/>
            <person name="Wang Z."/>
            <person name="Hofmann A."/>
            <person name="Sternberg P.W."/>
            <person name="Tan P."/>
            <person name="Wang J."/>
            <person name="Gasser R.B."/>
        </authorList>
    </citation>
    <scope>NUCLEOTIDE SEQUENCE [LARGE SCALE GENOMIC DNA]</scope>
</reference>
<dbReference type="RefSeq" id="XP_009171261.1">
    <property type="nucleotide sequence ID" value="XM_009172997.1"/>
</dbReference>
<gene>
    <name evidence="3" type="ORF">T265_14298</name>
</gene>
<feature type="signal peptide" evidence="1">
    <location>
        <begin position="1"/>
        <end position="23"/>
    </location>
</feature>
<name>A0A074ZCT9_OPIVI</name>
<accession>A0A074ZCT9</accession>
<evidence type="ECO:0000313" key="3">
    <source>
        <dbReference type="EMBL" id="KER24993.1"/>
    </source>
</evidence>
<keyword evidence="1" id="KW-0732">Signal</keyword>
<keyword evidence="4" id="KW-1185">Reference proteome</keyword>
<feature type="domain" description="EGF-like" evidence="2">
    <location>
        <begin position="252"/>
        <end position="308"/>
    </location>
</feature>
<proteinExistence type="predicted"/>
<organism evidence="3 4">
    <name type="scientific">Opisthorchis viverrini</name>
    <name type="common">Southeast Asian liver fluke</name>
    <dbReference type="NCBI Taxonomy" id="6198"/>
    <lineage>
        <taxon>Eukaryota</taxon>
        <taxon>Metazoa</taxon>
        <taxon>Spiralia</taxon>
        <taxon>Lophotrochozoa</taxon>
        <taxon>Platyhelminthes</taxon>
        <taxon>Trematoda</taxon>
        <taxon>Digenea</taxon>
        <taxon>Opisthorchiida</taxon>
        <taxon>Opisthorchiata</taxon>
        <taxon>Opisthorchiidae</taxon>
        <taxon>Opisthorchis</taxon>
    </lineage>
</organism>
<evidence type="ECO:0000256" key="1">
    <source>
        <dbReference type="SAM" id="SignalP"/>
    </source>
</evidence>
<dbReference type="STRING" id="6198.A0A074ZCT9"/>
<dbReference type="CTD" id="20328464"/>
<evidence type="ECO:0000313" key="4">
    <source>
        <dbReference type="Proteomes" id="UP000054324"/>
    </source>
</evidence>
<dbReference type="Gene3D" id="2.10.25.10">
    <property type="entry name" value="Laminin"/>
    <property type="match status" value="1"/>
</dbReference>
<dbReference type="SMART" id="SM00181">
    <property type="entry name" value="EGF"/>
    <property type="match status" value="2"/>
</dbReference>